<dbReference type="STRING" id="121821.GCA_001870675_00129"/>
<name>A0A2W7QIM4_9RHOB</name>
<dbReference type="Pfam" id="PF05013">
    <property type="entry name" value="FGase"/>
    <property type="match status" value="1"/>
</dbReference>
<dbReference type="SUPFAM" id="SSF53187">
    <property type="entry name" value="Zn-dependent exopeptidases"/>
    <property type="match status" value="1"/>
</dbReference>
<keyword evidence="2" id="KW-1185">Reference proteome</keyword>
<dbReference type="AlphaFoldDB" id="A0A2W7QIM4"/>
<dbReference type="Gene3D" id="3.40.630.40">
    <property type="entry name" value="Zn-dependent exopeptidases"/>
    <property type="match status" value="1"/>
</dbReference>
<dbReference type="InterPro" id="IPR007709">
    <property type="entry name" value="N-FG_amidohydro"/>
</dbReference>
<reference evidence="1 2" key="1">
    <citation type="submission" date="2018-06" db="EMBL/GenBank/DDBJ databases">
        <title>Genomic Encyclopedia of Archaeal and Bacterial Type Strains, Phase II (KMG-II): from individual species to whole genera.</title>
        <authorList>
            <person name="Goeker M."/>
        </authorList>
    </citation>
    <scope>NUCLEOTIDE SEQUENCE [LARGE SCALE GENOMIC DNA]</scope>
    <source>
        <strain evidence="1 2">DSM 13087</strain>
    </source>
</reference>
<gene>
    <name evidence="1" type="ORF">LY56_01340</name>
</gene>
<dbReference type="EMBL" id="QKZQ01000005">
    <property type="protein sequence ID" value="PZX45780.1"/>
    <property type="molecule type" value="Genomic_DNA"/>
</dbReference>
<protein>
    <submittedName>
        <fullName evidence="1">N-formylglutamate deformylase</fullName>
    </submittedName>
</protein>
<proteinExistence type="predicted"/>
<accession>A0A2W7QIM4</accession>
<comment type="caution">
    <text evidence="1">The sequence shown here is derived from an EMBL/GenBank/DDBJ whole genome shotgun (WGS) entry which is preliminary data.</text>
</comment>
<evidence type="ECO:0000313" key="2">
    <source>
        <dbReference type="Proteomes" id="UP000249364"/>
    </source>
</evidence>
<organism evidence="1 2">
    <name type="scientific">Roseinatronobacter thiooxidans</name>
    <dbReference type="NCBI Taxonomy" id="121821"/>
    <lineage>
        <taxon>Bacteria</taxon>
        <taxon>Pseudomonadati</taxon>
        <taxon>Pseudomonadota</taxon>
        <taxon>Alphaproteobacteria</taxon>
        <taxon>Rhodobacterales</taxon>
        <taxon>Paracoccaceae</taxon>
        <taxon>Roseinatronobacter</taxon>
    </lineage>
</organism>
<evidence type="ECO:0000313" key="1">
    <source>
        <dbReference type="EMBL" id="PZX45780.1"/>
    </source>
</evidence>
<dbReference type="Proteomes" id="UP000249364">
    <property type="component" value="Unassembled WGS sequence"/>
</dbReference>
<sequence>MLNAMRYSQKNRNGAMQSFDFLPAATPDSAVVFASPHSGRNYPSEFLAASALDPILLRSSEDAYVDRFLRAAPAAGASVLLGGVPRAYVDYNRAATELDPALIAGVSARGLNPRISSGLGVIPRVVAGGRAIYRGKITQAEADLRLRLYWHPYHEKLAEIMAAQRARHGRAILLDMHSMPRDAVSMNGQHTALRPDIVLGDRFGASAHSPITEAVAAVFTAAGLRVARNSPFAGAYITQRHGMPSSGQHAIQIEIDRGLYLDERHVCPNASFDSFQRLMDGIVRDLAAIGRSDAVPLAAE</sequence>